<dbReference type="KEGG" id="mri:Mal4_36230"/>
<feature type="compositionally biased region" description="Low complexity" evidence="5">
    <location>
        <begin position="1"/>
        <end position="14"/>
    </location>
</feature>
<dbReference type="AlphaFoldDB" id="A0A517Z9W8"/>
<feature type="domain" description="Rieske" evidence="7">
    <location>
        <begin position="106"/>
        <end position="178"/>
    </location>
</feature>
<evidence type="ECO:0000256" key="2">
    <source>
        <dbReference type="ARBA" id="ARBA00022723"/>
    </source>
</evidence>
<dbReference type="GO" id="GO:0051537">
    <property type="term" value="F:2 iron, 2 sulfur cluster binding"/>
    <property type="evidence" value="ECO:0007669"/>
    <property type="project" value="UniProtKB-KW"/>
</dbReference>
<evidence type="ECO:0000256" key="5">
    <source>
        <dbReference type="SAM" id="MobiDB-lite"/>
    </source>
</evidence>
<evidence type="ECO:0000313" key="8">
    <source>
        <dbReference type="EMBL" id="QDU39284.1"/>
    </source>
</evidence>
<dbReference type="OrthoDB" id="9767869at2"/>
<dbReference type="GO" id="GO:0046872">
    <property type="term" value="F:metal ion binding"/>
    <property type="evidence" value="ECO:0007669"/>
    <property type="project" value="UniProtKB-KW"/>
</dbReference>
<feature type="transmembrane region" description="Helical" evidence="6">
    <location>
        <begin position="28"/>
        <end position="54"/>
    </location>
</feature>
<evidence type="ECO:0000256" key="1">
    <source>
        <dbReference type="ARBA" id="ARBA00022714"/>
    </source>
</evidence>
<dbReference type="PROSITE" id="PS51296">
    <property type="entry name" value="RIESKE"/>
    <property type="match status" value="1"/>
</dbReference>
<dbReference type="EMBL" id="CP036275">
    <property type="protein sequence ID" value="QDU39284.1"/>
    <property type="molecule type" value="Genomic_DNA"/>
</dbReference>
<evidence type="ECO:0000259" key="7">
    <source>
        <dbReference type="PROSITE" id="PS51296"/>
    </source>
</evidence>
<keyword evidence="3" id="KW-0408">Iron</keyword>
<name>A0A517Z9W8_9PLAN</name>
<dbReference type="Pfam" id="PF00355">
    <property type="entry name" value="Rieske"/>
    <property type="match status" value="1"/>
</dbReference>
<keyword evidence="2" id="KW-0479">Metal-binding</keyword>
<gene>
    <name evidence="8" type="primary">petC_2</name>
    <name evidence="8" type="ORF">Mal4_36230</name>
</gene>
<evidence type="ECO:0000256" key="4">
    <source>
        <dbReference type="ARBA" id="ARBA00023014"/>
    </source>
</evidence>
<organism evidence="8 9">
    <name type="scientific">Maioricimonas rarisocia</name>
    <dbReference type="NCBI Taxonomy" id="2528026"/>
    <lineage>
        <taxon>Bacteria</taxon>
        <taxon>Pseudomonadati</taxon>
        <taxon>Planctomycetota</taxon>
        <taxon>Planctomycetia</taxon>
        <taxon>Planctomycetales</taxon>
        <taxon>Planctomycetaceae</taxon>
        <taxon>Maioricimonas</taxon>
    </lineage>
</organism>
<keyword evidence="4" id="KW-0411">Iron-sulfur</keyword>
<dbReference type="CDD" id="cd03467">
    <property type="entry name" value="Rieske"/>
    <property type="match status" value="1"/>
</dbReference>
<proteinExistence type="predicted"/>
<dbReference type="SUPFAM" id="SSF50022">
    <property type="entry name" value="ISP domain"/>
    <property type="match status" value="1"/>
</dbReference>
<keyword evidence="6" id="KW-1133">Transmembrane helix</keyword>
<protein>
    <submittedName>
        <fullName evidence="8">Cytochrome b6-f complex iron-sulfur subunit</fullName>
    </submittedName>
</protein>
<dbReference type="Proteomes" id="UP000320496">
    <property type="component" value="Chromosome"/>
</dbReference>
<evidence type="ECO:0000256" key="6">
    <source>
        <dbReference type="SAM" id="Phobius"/>
    </source>
</evidence>
<dbReference type="RefSeq" id="WP_145370488.1">
    <property type="nucleotide sequence ID" value="NZ_CP036275.1"/>
</dbReference>
<keyword evidence="1" id="KW-0001">2Fe-2S</keyword>
<dbReference type="InterPro" id="IPR036922">
    <property type="entry name" value="Rieske_2Fe-2S_sf"/>
</dbReference>
<sequence>MNSDAPAMAEESPPASNPPHHDLPRRHFVLHVLTLAISSIVALVPLVTGLIFVLDPLLRKKKSSGGEFVRVTSTSAIPPNGTPMAFIIRADKQDAWNKFPNSELGSVYLMKNEADEIVCFNARCPHLGCTVDYKSGKDSFVCPCHDSAFKLDGTRTNAIPPRDMDTLEVEVRDDTEVWVRFENFAAGTHDKKPV</sequence>
<keyword evidence="6" id="KW-0472">Membrane</keyword>
<evidence type="ECO:0000313" key="9">
    <source>
        <dbReference type="Proteomes" id="UP000320496"/>
    </source>
</evidence>
<accession>A0A517Z9W8</accession>
<reference evidence="8 9" key="1">
    <citation type="submission" date="2019-02" db="EMBL/GenBank/DDBJ databases">
        <title>Deep-cultivation of Planctomycetes and their phenomic and genomic characterization uncovers novel biology.</title>
        <authorList>
            <person name="Wiegand S."/>
            <person name="Jogler M."/>
            <person name="Boedeker C."/>
            <person name="Pinto D."/>
            <person name="Vollmers J."/>
            <person name="Rivas-Marin E."/>
            <person name="Kohn T."/>
            <person name="Peeters S.H."/>
            <person name="Heuer A."/>
            <person name="Rast P."/>
            <person name="Oberbeckmann S."/>
            <person name="Bunk B."/>
            <person name="Jeske O."/>
            <person name="Meyerdierks A."/>
            <person name="Storesund J.E."/>
            <person name="Kallscheuer N."/>
            <person name="Luecker S."/>
            <person name="Lage O.M."/>
            <person name="Pohl T."/>
            <person name="Merkel B.J."/>
            <person name="Hornburger P."/>
            <person name="Mueller R.-W."/>
            <person name="Bruemmer F."/>
            <person name="Labrenz M."/>
            <person name="Spormann A.M."/>
            <person name="Op den Camp H."/>
            <person name="Overmann J."/>
            <person name="Amann R."/>
            <person name="Jetten M.S.M."/>
            <person name="Mascher T."/>
            <person name="Medema M.H."/>
            <person name="Devos D.P."/>
            <person name="Kaster A.-K."/>
            <person name="Ovreas L."/>
            <person name="Rohde M."/>
            <person name="Galperin M.Y."/>
            <person name="Jogler C."/>
        </authorList>
    </citation>
    <scope>NUCLEOTIDE SEQUENCE [LARGE SCALE GENOMIC DNA]</scope>
    <source>
        <strain evidence="8 9">Mal4</strain>
    </source>
</reference>
<dbReference type="Gene3D" id="2.102.10.10">
    <property type="entry name" value="Rieske [2Fe-2S] iron-sulphur domain"/>
    <property type="match status" value="1"/>
</dbReference>
<feature type="region of interest" description="Disordered" evidence="5">
    <location>
        <begin position="1"/>
        <end position="21"/>
    </location>
</feature>
<keyword evidence="6" id="KW-0812">Transmembrane</keyword>
<evidence type="ECO:0000256" key="3">
    <source>
        <dbReference type="ARBA" id="ARBA00023004"/>
    </source>
</evidence>
<dbReference type="InterPro" id="IPR017941">
    <property type="entry name" value="Rieske_2Fe-2S"/>
</dbReference>
<keyword evidence="9" id="KW-1185">Reference proteome</keyword>